<dbReference type="InterPro" id="IPR001670">
    <property type="entry name" value="ADH_Fe/GldA"/>
</dbReference>
<dbReference type="InterPro" id="IPR044731">
    <property type="entry name" value="BDH-like"/>
</dbReference>
<keyword evidence="1" id="KW-0560">Oxidoreductase</keyword>
<dbReference type="PROSITE" id="PS00060">
    <property type="entry name" value="ADH_IRON_2"/>
    <property type="match status" value="1"/>
</dbReference>
<evidence type="ECO:0000313" key="5">
    <source>
        <dbReference type="Proteomes" id="UP000627781"/>
    </source>
</evidence>
<proteinExistence type="predicted"/>
<evidence type="ECO:0000259" key="3">
    <source>
        <dbReference type="Pfam" id="PF25137"/>
    </source>
</evidence>
<dbReference type="PROSITE" id="PS00913">
    <property type="entry name" value="ADH_IRON_1"/>
    <property type="match status" value="1"/>
</dbReference>
<feature type="domain" description="Alcohol dehydrogenase iron-type/glycerol dehydrogenase GldA" evidence="2">
    <location>
        <begin position="9"/>
        <end position="178"/>
    </location>
</feature>
<dbReference type="InterPro" id="IPR056798">
    <property type="entry name" value="ADH_Fe_C"/>
</dbReference>
<dbReference type="CDD" id="cd08187">
    <property type="entry name" value="BDH"/>
    <property type="match status" value="1"/>
</dbReference>
<name>A0ABR8PWG0_9CLOT</name>
<evidence type="ECO:0000256" key="1">
    <source>
        <dbReference type="ARBA" id="ARBA00023002"/>
    </source>
</evidence>
<dbReference type="InterPro" id="IPR018211">
    <property type="entry name" value="ADH_Fe_CS"/>
</dbReference>
<dbReference type="Gene3D" id="3.40.50.1970">
    <property type="match status" value="1"/>
</dbReference>
<sequence>MNNFNYYNPTKIFFGENSIENLSEQLKAYGENILLTYGGGSIKRNGIYPSVIKILKNENKNVFELSGIMSNPRKEKVYEGIKICKENNIDFILAIGGGSVIDCSKAISAGSKIDRDFWKAFFINNEECYDATPLGVILTIPATGSEMNLGSVVTDWEKNLKIGYMSKMLYPKFSILDPTYTYTLPKEQTIYGSIDILAHVFEQYFSEPNDSNLSYDLSEAIIKNVIENLEIVLLNPTDYIARSNLMWCSTMALNGVIGLGKNQDWTSHQIEHSLSAFYDIPHGAGLAIVFPSWMKYVYKHGLNKFVRYAINVWGVDIVNKTDEEIALEGIEKTKEYFVKIGAPITLTEVGIPKEDIDRITEKVFLPNTGYMKMTKEDVKNILIAAI</sequence>
<evidence type="ECO:0000259" key="2">
    <source>
        <dbReference type="Pfam" id="PF00465"/>
    </source>
</evidence>
<dbReference type="PANTHER" id="PTHR43633:SF1">
    <property type="entry name" value="ALCOHOL DEHYDROGENASE YQHD"/>
    <property type="match status" value="1"/>
</dbReference>
<dbReference type="SUPFAM" id="SSF56796">
    <property type="entry name" value="Dehydroquinate synthase-like"/>
    <property type="match status" value="1"/>
</dbReference>
<evidence type="ECO:0000313" key="4">
    <source>
        <dbReference type="EMBL" id="MBD7912516.1"/>
    </source>
</evidence>
<dbReference type="Gene3D" id="1.20.1090.10">
    <property type="entry name" value="Dehydroquinate synthase-like - alpha domain"/>
    <property type="match status" value="1"/>
</dbReference>
<keyword evidence="5" id="KW-1185">Reference proteome</keyword>
<gene>
    <name evidence="4" type="ORF">H9661_14230</name>
</gene>
<dbReference type="RefSeq" id="WP_191769489.1">
    <property type="nucleotide sequence ID" value="NZ_JACSRA010000024.1"/>
</dbReference>
<dbReference type="Proteomes" id="UP000627781">
    <property type="component" value="Unassembled WGS sequence"/>
</dbReference>
<accession>A0ABR8PWG0</accession>
<dbReference type="Pfam" id="PF00465">
    <property type="entry name" value="Fe-ADH"/>
    <property type="match status" value="1"/>
</dbReference>
<dbReference type="EMBL" id="JACSRA010000024">
    <property type="protein sequence ID" value="MBD7912516.1"/>
    <property type="molecule type" value="Genomic_DNA"/>
</dbReference>
<protein>
    <submittedName>
        <fullName evidence="4">Iron-containing alcohol dehydrogenase</fullName>
    </submittedName>
</protein>
<organism evidence="4 5">
    <name type="scientific">Clostridium cibarium</name>
    <dbReference type="NCBI Taxonomy" id="2762247"/>
    <lineage>
        <taxon>Bacteria</taxon>
        <taxon>Bacillati</taxon>
        <taxon>Bacillota</taxon>
        <taxon>Clostridia</taxon>
        <taxon>Eubacteriales</taxon>
        <taxon>Clostridiaceae</taxon>
        <taxon>Clostridium</taxon>
    </lineage>
</organism>
<dbReference type="PANTHER" id="PTHR43633">
    <property type="entry name" value="ALCOHOL DEHYDROGENASE YQHD"/>
    <property type="match status" value="1"/>
</dbReference>
<dbReference type="Pfam" id="PF25137">
    <property type="entry name" value="ADH_Fe_C"/>
    <property type="match status" value="1"/>
</dbReference>
<reference evidence="4 5" key="1">
    <citation type="submission" date="2020-08" db="EMBL/GenBank/DDBJ databases">
        <title>A Genomic Blueprint of the Chicken Gut Microbiome.</title>
        <authorList>
            <person name="Gilroy R."/>
            <person name="Ravi A."/>
            <person name="Getino M."/>
            <person name="Pursley I."/>
            <person name="Horton D.L."/>
            <person name="Alikhan N.-F."/>
            <person name="Baker D."/>
            <person name="Gharbi K."/>
            <person name="Hall N."/>
            <person name="Watson M."/>
            <person name="Adriaenssens E.M."/>
            <person name="Foster-Nyarko E."/>
            <person name="Jarju S."/>
            <person name="Secka A."/>
            <person name="Antonio M."/>
            <person name="Oren A."/>
            <person name="Chaudhuri R."/>
            <person name="La Ragione R.M."/>
            <person name="Hildebrand F."/>
            <person name="Pallen M.J."/>
        </authorList>
    </citation>
    <scope>NUCLEOTIDE SEQUENCE [LARGE SCALE GENOMIC DNA]</scope>
    <source>
        <strain evidence="4 5">Sa3CVN1</strain>
    </source>
</reference>
<feature type="domain" description="Fe-containing alcohol dehydrogenase-like C-terminal" evidence="3">
    <location>
        <begin position="189"/>
        <end position="385"/>
    </location>
</feature>
<comment type="caution">
    <text evidence="4">The sequence shown here is derived from an EMBL/GenBank/DDBJ whole genome shotgun (WGS) entry which is preliminary data.</text>
</comment>